<feature type="region of interest" description="Disordered" evidence="1">
    <location>
        <begin position="1598"/>
        <end position="1619"/>
    </location>
</feature>
<accession>A0A1Q9C0C0</accession>
<sequence length="2432" mass="266682">MGRLNSIGGSGIRGLLEAATSVGMTPGYFAVWFGIFCQLAALGLHSAMQAAADVSARVDDDDDNADDYNYDDYSPFASLSLCLTPPPTPSRMSAELATLLRYYQLAGLPKLPTQGTPFGPGGDLEMHNPPPDKEALEQATSPDAPVADGAGSVEQAVEQRSIASPQFAGSRCPTRITSVVSWQCSQLQFGAFNEAVRQSFLRIHQAGMVVIDKAWKDEIMQPVPRKHDKAMKHRRCKVARVSQKPKEQKAHVVEDWALEPDTHAELCTDLQDWESLVLDEAMKDNESNLALYMHIPYCRDVHSFLGRQYKKMAQTAGQGEATTLHAYGPLLHTVYIPAARSWSVPQMNGAMWTPAPDVPNSEQGPDSECHASSPCSLPPGQASPNSDLLHRSPHPRHSPTSQAVSFAATTELDSPTSCSQSPTQRFGQPLSAALPLAVGLPQEALRLHCGPMCASPLEPPAEPLYPTQVDAAASRLLSCTPCDERLHYTQPEVSQLSAHLDDRPTVTTQELLDWVFESPMVPCSPAARKEPSPCHLKPDWSCLPDSPCGAPVAPVLTTQELVDWAGCQPQSAHSAVSGMREGAQDVALPQVQKPHVTEDVPSRVLQTTARGRRASPPTVACPDSSLLATRVWQVQRLSPIPVSYKVALQAATCHWDNFQAAVTKALELSGAPSSLLAQGCHMDACEGDRATSPHMRGRRLGRTFGFSGPAPRSRTPPHMPGGMRTPPTRADDTASASIPSDRRHRALNPASSAAVLLRWANEVHWYTVEMPTSGSVLHSLAQASLFHAQSVAPSLRLTDEDSGCDVPNTEALLDLQEMGVLTVNRQSSETVLAAGAHVTEPMQGLSVSPSSAFAPAMTEGMIHPRTPRPEHQALEADSVRQSLLQLGVAPPLAREAANLHPHSLDAALDWACASHRRRNIPRVVSPGEVLHISDSEEEDEERTANQPSTRPLPIPVSWHCHASSPTRSWLYVPLLKATAGILDPEECSAWYTHAAIGRTFRDAACLLAASAPQELASLHVAFAAAGPAAMTLPDAVRCSLDSHGYIPAELQEVLLQAFSRDSRFLQTLDHLAEAGRVPPAAAAAALRAPVPARTPGGSSARLEECARAYWAARQRAIEDTVEKLYRLHLRHDPKDVAALAASFHALPLECPVQPSEFGLSTGDVLAHELTLWQKRVEETSLFACTIQFAEKAGIACEFPAALALTMVRPRIFSVLIADSNCGKSPFFEQCLDPIFVQKDEECPPLVQALSQRFFQPGPGKDKTLFVQQCTNSDFARRMKATSGHLFWMTEEAWSCLDVAWATSRGKGQHTPMKVQHCYLQNTQNGLGYGPVSINSEQFFVPTTNFAMFHAGHFPRCCEVLLDLIATLCGVLGHTLDSRELQKQPIELTPHANQLWQRIRQSAEQEKTNVPEYASAAVGKHCFTTTSHVLSCHLLQQAFSHAKAHYEHIELLRNGSAEYLHQLETTPLASLSSDAAEAPVRDGDTASWLRLPSHLLLCAPEHIYFMLSNVMTCYNEMNLPDAERAGPHALDEAKARRFGYRSNQPAIQKLFDSAQRLDIGVVPADSPVILVMCQGQRCCCACAPPAAAPARLQGQGANAAGAADGQAPADEADRQQKRGPGVLPVAERVNIYTVCTHVDLETPFDGKEAFLQHEKAWAQRVVPGEVLNIRHQYYDQTDGFKVFLWCNSCDCCKNRNGWRGYSTYQWTDEIKRITRAYTPVALHGDFRASKNWNPLCASAENALKEHVKQHAHMNIQDLAKIVERHHKEGRPVSDDWLKTWLKNHRPHKGNRANKNSKFTWCRADWDQLRRNLGTVSELPDDLNAAVPDALKIAAEPHTRDCTVVVFCNPALLQDTLTRLTNKHYVKLCGDGTFRLTESDWVLLSVGAISKHYAASSSVFAFRSTFNPLMFALTNKEAERSYKVFFRAVLECSHKFAAMDLATACCQYHADLHAGEELARKAVFPNSDRVADWAHVTGACARPKFHKPSKDEKLLAYRNGIYKTMQKALSPAGQKLLPLLERAFHCLRAIPTALLFHTVVHALLQTLRAQQPAEHKAATAFRKHYLDVCTDEVAAARYQTSDWVGHPAPLLLADWCMEFWHKNKLKKYMGLRTALDSFGASLAQFSSSRLQNLKAQSTPLPDVPGEPFPDKALLYDSNFLMREGRTSAQQFRKTGAYDIWSDGEGTTFFAFPRTLCKYDSAAKTWNRVADEEVQPVPAGTAASLAKVFLSRTAASLQEALRSMGLGVDPLRDIEQLLRLLHKYVLVLVGDAATRHWKLERRLENPSTRKLCARSARTFAFTDAPVPVLLPAASRSPAQGSKSAADDDAMLQHAAVARLLRSLSMQQWAPAVLQEQLSLDDLATMTFGDLRLALPASIPSGVVRRLQQAAQNQPASSSRKSFKAAEAPQSRPQQKVGLPVRLCPGPVPSFSSFAF</sequence>
<protein>
    <submittedName>
        <fullName evidence="2">Uncharacterized protein</fullName>
    </submittedName>
</protein>
<feature type="region of interest" description="Disordered" evidence="1">
    <location>
        <begin position="688"/>
        <end position="745"/>
    </location>
</feature>
<proteinExistence type="predicted"/>
<feature type="compositionally biased region" description="Low complexity" evidence="1">
    <location>
        <begin position="2384"/>
        <end position="2395"/>
    </location>
</feature>
<reference evidence="2 3" key="1">
    <citation type="submission" date="2016-02" db="EMBL/GenBank/DDBJ databases">
        <title>Genome analysis of coral dinoflagellate symbionts highlights evolutionary adaptations to a symbiotic lifestyle.</title>
        <authorList>
            <person name="Aranda M."/>
            <person name="Li Y."/>
            <person name="Liew Y.J."/>
            <person name="Baumgarten S."/>
            <person name="Simakov O."/>
            <person name="Wilson M."/>
            <person name="Piel J."/>
            <person name="Ashoor H."/>
            <person name="Bougouffa S."/>
            <person name="Bajic V.B."/>
            <person name="Ryu T."/>
            <person name="Ravasi T."/>
            <person name="Bayer T."/>
            <person name="Micklem G."/>
            <person name="Kim H."/>
            <person name="Bhak J."/>
            <person name="Lajeunesse T.C."/>
            <person name="Voolstra C.R."/>
        </authorList>
    </citation>
    <scope>NUCLEOTIDE SEQUENCE [LARGE SCALE GENOMIC DNA]</scope>
    <source>
        <strain evidence="2 3">CCMP2467</strain>
    </source>
</reference>
<gene>
    <name evidence="2" type="ORF">AK812_SmicGene43717</name>
</gene>
<evidence type="ECO:0000313" key="2">
    <source>
        <dbReference type="EMBL" id="OLP76361.1"/>
    </source>
</evidence>
<dbReference type="OrthoDB" id="413126at2759"/>
<keyword evidence="3" id="KW-1185">Reference proteome</keyword>
<feature type="region of interest" description="Disordered" evidence="1">
    <location>
        <begin position="114"/>
        <end position="158"/>
    </location>
</feature>
<evidence type="ECO:0000256" key="1">
    <source>
        <dbReference type="SAM" id="MobiDB-lite"/>
    </source>
</evidence>
<feature type="compositionally biased region" description="Basic and acidic residues" evidence="1">
    <location>
        <begin position="124"/>
        <end position="136"/>
    </location>
</feature>
<evidence type="ECO:0000313" key="3">
    <source>
        <dbReference type="Proteomes" id="UP000186817"/>
    </source>
</evidence>
<feature type="region of interest" description="Disordered" evidence="1">
    <location>
        <begin position="353"/>
        <end position="403"/>
    </location>
</feature>
<feature type="region of interest" description="Disordered" evidence="1">
    <location>
        <begin position="929"/>
        <end position="951"/>
    </location>
</feature>
<name>A0A1Q9C0C0_SYMMI</name>
<dbReference type="EMBL" id="LSRX01002048">
    <property type="protein sequence ID" value="OLP76361.1"/>
    <property type="molecule type" value="Genomic_DNA"/>
</dbReference>
<dbReference type="Proteomes" id="UP000186817">
    <property type="component" value="Unassembled WGS sequence"/>
</dbReference>
<comment type="caution">
    <text evidence="2">The sequence shown here is derived from an EMBL/GenBank/DDBJ whole genome shotgun (WGS) entry which is preliminary data.</text>
</comment>
<feature type="region of interest" description="Disordered" evidence="1">
    <location>
        <begin position="2382"/>
        <end position="2416"/>
    </location>
</feature>
<feature type="compositionally biased region" description="Low complexity" evidence="1">
    <location>
        <begin position="1598"/>
        <end position="1608"/>
    </location>
</feature>
<organism evidence="2 3">
    <name type="scientific">Symbiodinium microadriaticum</name>
    <name type="common">Dinoflagellate</name>
    <name type="synonym">Zooxanthella microadriatica</name>
    <dbReference type="NCBI Taxonomy" id="2951"/>
    <lineage>
        <taxon>Eukaryota</taxon>
        <taxon>Sar</taxon>
        <taxon>Alveolata</taxon>
        <taxon>Dinophyceae</taxon>
        <taxon>Suessiales</taxon>
        <taxon>Symbiodiniaceae</taxon>
        <taxon>Symbiodinium</taxon>
    </lineage>
</organism>